<feature type="region of interest" description="Disordered" evidence="1">
    <location>
        <begin position="357"/>
        <end position="391"/>
    </location>
</feature>
<dbReference type="PANTHER" id="PTHR30189:SF1">
    <property type="entry name" value="LPS-ASSEMBLY PROTEIN LPTD"/>
    <property type="match status" value="1"/>
</dbReference>
<proteinExistence type="predicted"/>
<feature type="compositionally biased region" description="Low complexity" evidence="1">
    <location>
        <begin position="176"/>
        <end position="207"/>
    </location>
</feature>
<dbReference type="PANTHER" id="PTHR30189">
    <property type="entry name" value="LPS-ASSEMBLY PROTEIN"/>
    <property type="match status" value="1"/>
</dbReference>
<feature type="region of interest" description="Disordered" evidence="1">
    <location>
        <begin position="242"/>
        <end position="280"/>
    </location>
</feature>
<sequence length="1193" mass="132166">MKSCNFPDGFGPWARTAWLALWCSGSLWLVMGESVFAQLEPLPTEMEGYQRFWAMQTPAQRLQLARRDSQPEPELPTGASLLGDPLTLAEAQQSLQPAAPAAPASLPFAPATVATAQPPDPSPQPLAAQTAAAAPPSSSAGQDITSEKVLTPVGRSGTEPLDLNQQRLQRLLAEGAAAHARRQAQQAQAQQAQAQATPQSSAPIPTSTQPPQPTASQASALQVEEQPWLRVRDEFNALELLTPAQTSPSESLASTAPQEKAKAEGELSRIPPFPETAPLLISQAGGDLGLRGVPPQGSPVDPELAENFPLLQTGSLSPTEADPATEAFTPTAGLPLAPELLERFPLLSDPVSDLDAAVDTPSSDLQPDLQAALPPSQGSQIRQQLSATATAQRQIPLDPDQININGDILSYLAEEDLGIAEGNALIQFSDGSRITGNRLLFYRRERRLRSDGPFRMEQPPGPQGRGVRQIQGENLDLDIPSRTAQFENSLVILPGEEPGTKVFVRSEETTALLGDQIFFEKATITTSPEPPITHYVQGDRVEVFPDDRVIVYDARMFAGGELTEQGDLQAGIQIGYFPLFVYSLRDHQWILPGQSETEGVFVKSSWAYRFDEYNFGGLRVDAIQKKGLGVGFLHDYILPIPDSVNYGRAQFYLVTEADQQRMSSRFRVDHNFDFYAATLFGQEGQLRGQLNLNLDNTYRPAGGRNDNADLRLNSTFQGDLSTTTLNISRTGSQERGTYSFPLTLSHNQRYGGVHWLQSDLRLDYNQRVSIKDGPDFADARLTLGTQLTPPGWGGSYRLNYRAYSSSNGDNEPRRNFELAFNPDLIRITPDISLTNALTLTQEQQPDREVGSGLHFFNRYELRSSLRFNDIQPARWVTIMPGSIDYSQVLYSTPDQESTVSLNPRLSLRPADWNTIDLRYSRTFYGNNSVPFQTISTSPKDVDRINANISFFTPRDLLPNVPPGYIAFEDDLPGEMPIALTFPDDTQEDLEAIASRNLEELQAEVKNLLRLDTTAGYDFINQKWDLVNANFTWNTTPDLFNIQLQTAYDLNEGELRPVRLQYRGRSSTTFNRDQRSGLDVYEPGISYSLQAIYDPKLGEISTYGVDLDATIGTQWQNHWRFRLGLTEEGIRRVEVRRDLRDFELRLAYDPTAEMLRLEGILVAFPSRPVGLTQERGDFLLTTPATTFSLDDLGR</sequence>
<keyword evidence="3" id="KW-1185">Reference proteome</keyword>
<comment type="caution">
    <text evidence="2">The sequence shown here is derived from an EMBL/GenBank/DDBJ whole genome shotgun (WGS) entry which is preliminary data.</text>
</comment>
<evidence type="ECO:0000313" key="2">
    <source>
        <dbReference type="EMBL" id="MCJ2543427.1"/>
    </source>
</evidence>
<protein>
    <recommendedName>
        <fullName evidence="4">LPS-assembly protein LptD</fullName>
    </recommendedName>
</protein>
<evidence type="ECO:0000313" key="3">
    <source>
        <dbReference type="Proteomes" id="UP000830835"/>
    </source>
</evidence>
<evidence type="ECO:0008006" key="4">
    <source>
        <dbReference type="Google" id="ProtNLM"/>
    </source>
</evidence>
<gene>
    <name evidence="2" type="ORF">JX360_10990</name>
</gene>
<feature type="compositionally biased region" description="Polar residues" evidence="1">
    <location>
        <begin position="243"/>
        <end position="257"/>
    </location>
</feature>
<organism evidence="2 3">
    <name type="scientific">Thermostichus vulcanus str. 'Rupite'</name>
    <dbReference type="NCBI Taxonomy" id="2813851"/>
    <lineage>
        <taxon>Bacteria</taxon>
        <taxon>Bacillati</taxon>
        <taxon>Cyanobacteriota</taxon>
        <taxon>Cyanophyceae</taxon>
        <taxon>Thermostichales</taxon>
        <taxon>Thermostichaceae</taxon>
        <taxon>Thermostichus</taxon>
    </lineage>
</organism>
<dbReference type="EMBL" id="JAFIRA010000028">
    <property type="protein sequence ID" value="MCJ2543427.1"/>
    <property type="molecule type" value="Genomic_DNA"/>
</dbReference>
<dbReference type="Proteomes" id="UP000830835">
    <property type="component" value="Unassembled WGS sequence"/>
</dbReference>
<accession>A0ABT0CCB7</accession>
<feature type="region of interest" description="Disordered" evidence="1">
    <location>
        <begin position="112"/>
        <end position="146"/>
    </location>
</feature>
<evidence type="ECO:0000256" key="1">
    <source>
        <dbReference type="SAM" id="MobiDB-lite"/>
    </source>
</evidence>
<feature type="compositionally biased region" description="Polar residues" evidence="1">
    <location>
        <begin position="376"/>
        <end position="391"/>
    </location>
</feature>
<dbReference type="RefSeq" id="WP_244350759.1">
    <property type="nucleotide sequence ID" value="NZ_JAFIRA010000028.1"/>
</dbReference>
<reference evidence="2" key="1">
    <citation type="submission" date="2021-02" db="EMBL/GenBank/DDBJ databases">
        <title>The CRISPR/cas machinery reduction and long-range gene transfer in the hot spring cyanobacterium Synechococcus.</title>
        <authorList>
            <person name="Dvorak P."/>
            <person name="Jahodarova E."/>
            <person name="Hasler P."/>
            <person name="Poulickova A."/>
        </authorList>
    </citation>
    <scope>NUCLEOTIDE SEQUENCE</scope>
    <source>
        <strain evidence="2">Rupite</strain>
    </source>
</reference>
<feature type="compositionally biased region" description="Low complexity" evidence="1">
    <location>
        <begin position="125"/>
        <end position="140"/>
    </location>
</feature>
<dbReference type="InterPro" id="IPR050218">
    <property type="entry name" value="LptD"/>
</dbReference>
<feature type="region of interest" description="Disordered" evidence="1">
    <location>
        <begin position="176"/>
        <end position="222"/>
    </location>
</feature>
<name>A0ABT0CCB7_THEVL</name>